<dbReference type="GO" id="GO:0006935">
    <property type="term" value="P:chemotaxis"/>
    <property type="evidence" value="ECO:0007669"/>
    <property type="project" value="InterPro"/>
</dbReference>
<dbReference type="SMART" id="SM00260">
    <property type="entry name" value="CheW"/>
    <property type="match status" value="3"/>
</dbReference>
<accession>E3BFP6</accession>
<feature type="domain" description="CheW-like" evidence="1">
    <location>
        <begin position="17"/>
        <end position="166"/>
    </location>
</feature>
<sequence length="525" mass="59631">MDINETNNLTRHHNTIQDVYGSFFLCGNEFAVAAIEIREVVNELGEYNSIPLSPNYMVGMFNLRGTIVPVVDLRKIFYENMEIPLEDKEDNSNRVIAIIEYGHFSVGIIFDRTGEIFYERSNERIEFCPHTERHHDTIIAGVFKLDNGSRMIQIIDPIEVINLEKLPHIDFEHTSQTEQTTRVLCKCISFKLGQSLCAFKVNAIREVIEVREIENQVLAGNNCLGAVNIRGDIIPIVDFNEFLGGEKTVSDSDGELGHIVIVIKLEESFLGLLVSSLDNIISYYEEDIIQFPLLATKKSKMFVGCIPSHSGPEATLLDHEKLFSDDEIKEIIHDHGLLFKDHSNEVKEVASRDFLKKTYITFTIAERYALDIKLVNEIIDYPSSVISPPGLPENIKGIINLRDELIVVIDSRLMYEMKEKQSEVESKILIFICEGKKYGLEVDSIDSIVSFTSDQALHMPAFSHKAKSEGTKVAVQNIIQVEGLDKRKDCLLELDLPYLVEKLNLSDEVHQLINEHDITEKSQKD</sequence>
<gene>
    <name evidence="2" type="ORF">VIBC2010_10557</name>
</gene>
<evidence type="ECO:0000259" key="1">
    <source>
        <dbReference type="PROSITE" id="PS50851"/>
    </source>
</evidence>
<dbReference type="InterPro" id="IPR002545">
    <property type="entry name" value="CheW-lke_dom"/>
</dbReference>
<dbReference type="PANTHER" id="PTHR22617:SF23">
    <property type="entry name" value="CHEMOTAXIS PROTEIN CHEW"/>
    <property type="match status" value="1"/>
</dbReference>
<dbReference type="PROSITE" id="PS50851">
    <property type="entry name" value="CHEW"/>
    <property type="match status" value="3"/>
</dbReference>
<dbReference type="Gene3D" id="2.40.50.180">
    <property type="entry name" value="CheA-289, Domain 4"/>
    <property type="match status" value="3"/>
</dbReference>
<dbReference type="OrthoDB" id="9790406at2"/>
<dbReference type="PANTHER" id="PTHR22617">
    <property type="entry name" value="CHEMOTAXIS SENSOR HISTIDINE KINASE-RELATED"/>
    <property type="match status" value="1"/>
</dbReference>
<dbReference type="EMBL" id="AEIU01000022">
    <property type="protein sequence ID" value="EFP98224.1"/>
    <property type="molecule type" value="Genomic_DNA"/>
</dbReference>
<dbReference type="InterPro" id="IPR036061">
    <property type="entry name" value="CheW-like_dom_sf"/>
</dbReference>
<dbReference type="RefSeq" id="WP_009599746.1">
    <property type="nucleotide sequence ID" value="NZ_AEIU01000022.1"/>
</dbReference>
<dbReference type="GO" id="GO:0005829">
    <property type="term" value="C:cytosol"/>
    <property type="evidence" value="ECO:0007669"/>
    <property type="project" value="TreeGrafter"/>
</dbReference>
<keyword evidence="3" id="KW-1185">Reference proteome</keyword>
<dbReference type="GO" id="GO:0007165">
    <property type="term" value="P:signal transduction"/>
    <property type="evidence" value="ECO:0007669"/>
    <property type="project" value="InterPro"/>
</dbReference>
<comment type="caution">
    <text evidence="2">The sequence shown here is derived from an EMBL/GenBank/DDBJ whole genome shotgun (WGS) entry which is preliminary data.</text>
</comment>
<name>E3BFP6_9VIBR</name>
<organism evidence="2 3">
    <name type="scientific">Vibrio caribbeanicus ATCC BAA-2122</name>
    <dbReference type="NCBI Taxonomy" id="796620"/>
    <lineage>
        <taxon>Bacteria</taxon>
        <taxon>Pseudomonadati</taxon>
        <taxon>Pseudomonadota</taxon>
        <taxon>Gammaproteobacteria</taxon>
        <taxon>Vibrionales</taxon>
        <taxon>Vibrionaceae</taxon>
        <taxon>Vibrio</taxon>
    </lineage>
</organism>
<evidence type="ECO:0000313" key="2">
    <source>
        <dbReference type="EMBL" id="EFP98224.1"/>
    </source>
</evidence>
<dbReference type="Proteomes" id="UP000002943">
    <property type="component" value="Unassembled WGS sequence"/>
</dbReference>
<dbReference type="InterPro" id="IPR039315">
    <property type="entry name" value="CheW"/>
</dbReference>
<feature type="domain" description="CheW-like" evidence="1">
    <location>
        <begin position="354"/>
        <end position="505"/>
    </location>
</feature>
<protein>
    <submittedName>
        <fullName evidence="2">CheW protein</fullName>
    </submittedName>
</protein>
<dbReference type="STRING" id="796620.VIBC2010_10557"/>
<feature type="domain" description="CheW-like" evidence="1">
    <location>
        <begin position="184"/>
        <end position="328"/>
    </location>
</feature>
<dbReference type="eggNOG" id="COG0835">
    <property type="taxonomic scope" value="Bacteria"/>
</dbReference>
<dbReference type="Gene3D" id="2.30.30.40">
    <property type="entry name" value="SH3 Domains"/>
    <property type="match status" value="3"/>
</dbReference>
<reference evidence="2 3" key="1">
    <citation type="journal article" date="2012" name="Int. J. Syst. Evol. Microbiol.">
        <title>Vibrio caribbeanicus sp. nov., isolated from the marine sponge Scleritoderma cyanea.</title>
        <authorList>
            <person name="Hoffmann M."/>
            <person name="Monday S.R."/>
            <person name="Allard M.W."/>
            <person name="Strain E.A."/>
            <person name="Whittaker P."/>
            <person name="Naum M."/>
            <person name="McCarthy P.J."/>
            <person name="Lopez J.V."/>
            <person name="Fischer M."/>
            <person name="Brown E.W."/>
        </authorList>
    </citation>
    <scope>NUCLEOTIDE SEQUENCE [LARGE SCALE GENOMIC DNA]</scope>
    <source>
        <strain evidence="2 3">ATCC BAA-2122</strain>
    </source>
</reference>
<proteinExistence type="predicted"/>
<evidence type="ECO:0000313" key="3">
    <source>
        <dbReference type="Proteomes" id="UP000002943"/>
    </source>
</evidence>
<dbReference type="SUPFAM" id="SSF50341">
    <property type="entry name" value="CheW-like"/>
    <property type="match status" value="3"/>
</dbReference>
<dbReference type="AlphaFoldDB" id="E3BFP6"/>
<dbReference type="Pfam" id="PF01584">
    <property type="entry name" value="CheW"/>
    <property type="match status" value="3"/>
</dbReference>